<comment type="caution">
    <text evidence="1">The sequence shown here is derived from an EMBL/GenBank/DDBJ whole genome shotgun (WGS) entry which is preliminary data.</text>
</comment>
<keyword evidence="2" id="KW-1185">Reference proteome</keyword>
<sequence length="511" mass="56797">MEGIKELISRSPMPVTLLVLALLSLTILTTEAQSPSYIGDDCESSTEQALSSTYQTNVNKILSWLTSSVGTSKGYNHITIGTGTNDTVFGLFDCRGDVDISFCQFCISTAQREMLTSCPNRVSAVMWYDYCVLRYSNQDFIGNVTLQPNWIHFGSKNISNPTEVNTSENYIRSLIRIATEETNQLYAMGEFYLSNGEKRYGMVQCTRDLSNEGCAQCLKAMLGKVPQCCVQELGWQVNVPSCLVRYQDYIFYANNGHTTPSPMPNSPTAKQGGKSKSRTLIISIISALAAVALLSCSTYYFFCRNRVKEETTLLTFHGNVESENSYEDLYAIPFMIIQQSTNKFSEAFKLGEGGFGPVYKGILPDGREIAVKRLSQSSGQGLQEFKNEIICGQRNNGLFISKYGDGLLIYIWKLWCEGKSLELMDSTLEKSYIDNEVTRCIHIGLLCVQEDAADRPTMSDVVVMLASDTMALPHPKHPAFSVGRRVIKEESASKTSNPSINEVTMSHIAPR</sequence>
<protein>
    <submittedName>
        <fullName evidence="1">Uncharacterized protein</fullName>
    </submittedName>
</protein>
<gene>
    <name evidence="1" type="ORF">L6164_023197</name>
</gene>
<dbReference type="EMBL" id="CM039434">
    <property type="protein sequence ID" value="KAI4323604.1"/>
    <property type="molecule type" value="Genomic_DNA"/>
</dbReference>
<proteinExistence type="predicted"/>
<reference evidence="1 2" key="1">
    <citation type="journal article" date="2022" name="DNA Res.">
        <title>Chromosomal-level genome assembly of the orchid tree Bauhinia variegata (Leguminosae; Cercidoideae) supports the allotetraploid origin hypothesis of Bauhinia.</title>
        <authorList>
            <person name="Zhong Y."/>
            <person name="Chen Y."/>
            <person name="Zheng D."/>
            <person name="Pang J."/>
            <person name="Liu Y."/>
            <person name="Luo S."/>
            <person name="Meng S."/>
            <person name="Qian L."/>
            <person name="Wei D."/>
            <person name="Dai S."/>
            <person name="Zhou R."/>
        </authorList>
    </citation>
    <scope>NUCLEOTIDE SEQUENCE [LARGE SCALE GENOMIC DNA]</scope>
    <source>
        <strain evidence="1">BV-YZ2020</strain>
    </source>
</reference>
<organism evidence="1 2">
    <name type="scientific">Bauhinia variegata</name>
    <name type="common">Purple orchid tree</name>
    <name type="synonym">Phanera variegata</name>
    <dbReference type="NCBI Taxonomy" id="167791"/>
    <lineage>
        <taxon>Eukaryota</taxon>
        <taxon>Viridiplantae</taxon>
        <taxon>Streptophyta</taxon>
        <taxon>Embryophyta</taxon>
        <taxon>Tracheophyta</taxon>
        <taxon>Spermatophyta</taxon>
        <taxon>Magnoliopsida</taxon>
        <taxon>eudicotyledons</taxon>
        <taxon>Gunneridae</taxon>
        <taxon>Pentapetalae</taxon>
        <taxon>rosids</taxon>
        <taxon>fabids</taxon>
        <taxon>Fabales</taxon>
        <taxon>Fabaceae</taxon>
        <taxon>Cercidoideae</taxon>
        <taxon>Cercideae</taxon>
        <taxon>Bauhiniinae</taxon>
        <taxon>Bauhinia</taxon>
    </lineage>
</organism>
<dbReference type="Proteomes" id="UP000828941">
    <property type="component" value="Chromosome 9"/>
</dbReference>
<evidence type="ECO:0000313" key="2">
    <source>
        <dbReference type="Proteomes" id="UP000828941"/>
    </source>
</evidence>
<name>A0ACB9MJE3_BAUVA</name>
<evidence type="ECO:0000313" key="1">
    <source>
        <dbReference type="EMBL" id="KAI4323604.1"/>
    </source>
</evidence>
<accession>A0ACB9MJE3</accession>